<dbReference type="eggNOG" id="ENOG50301V8">
    <property type="taxonomic scope" value="Bacteria"/>
</dbReference>
<dbReference type="AlphaFoldDB" id="I3YJI7"/>
<evidence type="ECO:0008006" key="3">
    <source>
        <dbReference type="Google" id="ProtNLM"/>
    </source>
</evidence>
<accession>I3YJI7</accession>
<protein>
    <recommendedName>
        <fullName evidence="3">Major capsid protein</fullName>
    </recommendedName>
</protein>
<organism evidence="1 2">
    <name type="scientific">Alistipes finegoldii (strain DSM 17242 / JCM 16770 / CCUG 46020 / CIP 107999 / KCTC 15236 / AHN 2437)</name>
    <dbReference type="NCBI Taxonomy" id="679935"/>
    <lineage>
        <taxon>Bacteria</taxon>
        <taxon>Pseudomonadati</taxon>
        <taxon>Bacteroidota</taxon>
        <taxon>Bacteroidia</taxon>
        <taxon>Bacteroidales</taxon>
        <taxon>Rikenellaceae</taxon>
        <taxon>Alistipes</taxon>
    </lineage>
</organism>
<dbReference type="PATRIC" id="fig|679935.3.peg.725"/>
<name>I3YJI7_ALIFI</name>
<proteinExistence type="predicted"/>
<gene>
    <name evidence="1" type="ordered locus">Alfi_0780</name>
</gene>
<sequence length="353" mass="38653">MLAALGVNSAVGATIACVFDFNPIAGIAAVNGMSAASALCGGFMPSGVLAAGIYPEAWTGELIKAFRTAAESIGWYNAIRAYDSYVKADAIHFVDVGADPEILVNNTTYPLTVQELPDGDKSVQLDKFQSRPTPITDDELHAIGYDKMALVIEKHKDMFFEKKYSRAIHSLAPAENTAKTPVITTTGDVTPDGRKKLIRADIVSLKNKFDKLRIPKEGRILVLCADHVADLLETDQRFEKQMYDYTTGKIAKMYGFDVYEYDECPYYDTTTLKKKAFGAVIGDNDRQCSVAFTTKRAMRADGSTKSYLRPADLDPENQQNIFSMRTYTICLPLRNEGFGAIVSAKAASETPAA</sequence>
<dbReference type="HOGENOM" id="CLU_071500_0_0_10"/>
<dbReference type="Proteomes" id="UP000006052">
    <property type="component" value="Chromosome"/>
</dbReference>
<dbReference type="EMBL" id="CP003274">
    <property type="protein sequence ID" value="AFL77155.1"/>
    <property type="molecule type" value="Genomic_DNA"/>
</dbReference>
<evidence type="ECO:0000313" key="2">
    <source>
        <dbReference type="Proteomes" id="UP000006052"/>
    </source>
</evidence>
<dbReference type="STRING" id="679935.Alfi_0780"/>
<reference evidence="2" key="1">
    <citation type="journal article" date="2013" name="Stand. Genomic Sci.">
        <title>Complete genome sequence of the bile-resistant pigment-producing anaerobe Alistipes finegoldii type strain (AHN2437(T)).</title>
        <authorList>
            <person name="Mavromatis K."/>
            <person name="Stackebrandt E."/>
            <person name="Munk C."/>
            <person name="Lapidus A."/>
            <person name="Nolan M."/>
            <person name="Lucas S."/>
            <person name="Hammon N."/>
            <person name="Deshpande S."/>
            <person name="Cheng J.F."/>
            <person name="Tapia R."/>
            <person name="Goodwin L.A."/>
            <person name="Pitluck S."/>
            <person name="Liolios K."/>
            <person name="Pagani I."/>
            <person name="Ivanova N."/>
            <person name="Mikhailova N."/>
            <person name="Huntemann M."/>
            <person name="Pati A."/>
            <person name="Chen A."/>
            <person name="Palaniappan K."/>
            <person name="Land M."/>
            <person name="Hauser L."/>
            <person name="Rohde M."/>
            <person name="Gronow S."/>
            <person name="Goker M."/>
            <person name="Detter J.C."/>
            <person name="Bristow J."/>
            <person name="Eisen J.A."/>
            <person name="Markowitz V."/>
            <person name="Hugenholtz P."/>
            <person name="Kyrpides N.C."/>
            <person name="Klenk H.P."/>
            <person name="Woyke T."/>
        </authorList>
    </citation>
    <scope>NUCLEOTIDE SEQUENCE</scope>
    <source>
        <strain evidence="2">DSM 17242 / JCM 16770 / AHN 2437 / CCUG 46020 / CIP 107999</strain>
    </source>
</reference>
<evidence type="ECO:0000313" key="1">
    <source>
        <dbReference type="EMBL" id="AFL77155.1"/>
    </source>
</evidence>
<dbReference type="KEGG" id="afd:Alfi_0780"/>